<dbReference type="InterPro" id="IPR017850">
    <property type="entry name" value="Alkaline_phosphatase_core_sf"/>
</dbReference>
<dbReference type="EMBL" id="JAIWYE010000017">
    <property type="protein sequence ID" value="MCA4703592.1"/>
    <property type="molecule type" value="Genomic_DNA"/>
</dbReference>
<feature type="chain" id="PRO_5042752631" evidence="4">
    <location>
        <begin position="20"/>
        <end position="612"/>
    </location>
</feature>
<reference evidence="7" key="2">
    <citation type="submission" date="2023-08" db="EMBL/GenBank/DDBJ databases">
        <title>Mucin Metabolism Genes Underlie the Key Renovations of Bacteroides xylanisolvens Genomes in Captive Great Apes.</title>
        <authorList>
            <person name="Nishida A.H."/>
        </authorList>
    </citation>
    <scope>NUCLEOTIDE SEQUENCE</scope>
    <source>
        <strain evidence="7">P13.H9</strain>
    </source>
</reference>
<dbReference type="PANTHER" id="PTHR45953">
    <property type="entry name" value="IDURONATE 2-SULFATASE"/>
    <property type="match status" value="1"/>
</dbReference>
<evidence type="ECO:0000256" key="4">
    <source>
        <dbReference type="SAM" id="SignalP"/>
    </source>
</evidence>
<keyword evidence="4" id="KW-0732">Signal</keyword>
<evidence type="ECO:0000256" key="3">
    <source>
        <dbReference type="PIRSR" id="PIRSR600917-52"/>
    </source>
</evidence>
<accession>A0A7J5Q194</accession>
<dbReference type="GO" id="GO:0046872">
    <property type="term" value="F:metal ion binding"/>
    <property type="evidence" value="ECO:0007669"/>
    <property type="project" value="UniProtKB-KW"/>
</dbReference>
<dbReference type="Pfam" id="PF00884">
    <property type="entry name" value="Sulfatase"/>
    <property type="match status" value="1"/>
</dbReference>
<evidence type="ECO:0000313" key="6">
    <source>
        <dbReference type="EMBL" id="KAB6149054.1"/>
    </source>
</evidence>
<dbReference type="InterPro" id="IPR000917">
    <property type="entry name" value="Sulfatase_N"/>
</dbReference>
<organism evidence="6 8">
    <name type="scientific">Bacteroides xylanisolvens</name>
    <dbReference type="NCBI Taxonomy" id="371601"/>
    <lineage>
        <taxon>Bacteria</taxon>
        <taxon>Pseudomonadati</taxon>
        <taxon>Bacteroidota</taxon>
        <taxon>Bacteroidia</taxon>
        <taxon>Bacteroidales</taxon>
        <taxon>Bacteroidaceae</taxon>
        <taxon>Bacteroides</taxon>
    </lineage>
</organism>
<dbReference type="CDD" id="cd16153">
    <property type="entry name" value="sulfatase_like"/>
    <property type="match status" value="1"/>
</dbReference>
<evidence type="ECO:0000313" key="8">
    <source>
        <dbReference type="Proteomes" id="UP000434604"/>
    </source>
</evidence>
<dbReference type="RefSeq" id="WP_151934362.1">
    <property type="nucleotide sequence ID" value="NZ_JAIWXB010000011.1"/>
</dbReference>
<dbReference type="Gene3D" id="3.40.720.10">
    <property type="entry name" value="Alkaline Phosphatase, subunit A"/>
    <property type="match status" value="1"/>
</dbReference>
<dbReference type="Proteomes" id="UP000434604">
    <property type="component" value="Unassembled WGS sequence"/>
</dbReference>
<feature type="domain" description="Sulfatase N-terminal" evidence="5">
    <location>
        <begin position="23"/>
        <end position="450"/>
    </location>
</feature>
<evidence type="ECO:0000259" key="5">
    <source>
        <dbReference type="Pfam" id="PF00884"/>
    </source>
</evidence>
<evidence type="ECO:0000256" key="1">
    <source>
        <dbReference type="ARBA" id="ARBA00022723"/>
    </source>
</evidence>
<keyword evidence="6" id="KW-0808">Transferase</keyword>
<dbReference type="EMBL" id="WDED01000006">
    <property type="protein sequence ID" value="KAB6149054.1"/>
    <property type="molecule type" value="Genomic_DNA"/>
</dbReference>
<sequence>MKKNLLFASLACLSNLALAENKPNILWIITDDQRADALECWNMATRGTPESELGYVSSPNINKLASEGVLFTHSFCNSPVSAPSRASMHTGRYTHHSGIYAFELCHNENDNARPLIPQVMKEAGYKTMLFGKLGVRIVKYTQPLSFNTTGWFYDERVSMENDLERVGITDWCKRSVYTKGEPKGTKEFWYYPDGSVVSYYLQRDKAELTEEDVKTAKDFRKKHEVITLPGNKFGQVLSGVSPMPTEKTLDGRIAEEFCSYLDHPEQKYKILNGREVDGPENNQPQFINLGFHFPHTAVMPSKEYRAKFMDKDYNIPAFDREEFSKMPEQLKRWHKSSSITSLTDKQKLQFIRDYYAFCAMGDHLVGQAVDKFKAYCKERNEPYMIVLVCGDHGWHLGEQGVACKASNYIKSNQTAVIVVSSDKKKFPAGKVVSDFVEYVDFAPTFISAAGFDINDSRFDYLDGRELSLTALGKVEPRDYVLGATTVVCGPRAYLRGKDFAFSMRVRQTNASPSAKFAPNTNIKWALNCPSEEAEMALFDLRVDSKERNNVAYTKEYKELAEWFRKKLANIVLGDNRVESVWQEKNVYNISQFAVGSDDKKLDIPDRLIPKVN</sequence>
<feature type="signal peptide" evidence="4">
    <location>
        <begin position="1"/>
        <end position="19"/>
    </location>
</feature>
<protein>
    <submittedName>
        <fullName evidence="6">Sulfatase-like hydrolase/transferase</fullName>
    </submittedName>
</protein>
<keyword evidence="1" id="KW-0479">Metal-binding</keyword>
<dbReference type="Proteomes" id="UP001198461">
    <property type="component" value="Unassembled WGS sequence"/>
</dbReference>
<dbReference type="GO" id="GO:0016740">
    <property type="term" value="F:transferase activity"/>
    <property type="evidence" value="ECO:0007669"/>
    <property type="project" value="UniProtKB-KW"/>
</dbReference>
<dbReference type="PANTHER" id="PTHR45953:SF1">
    <property type="entry name" value="IDURONATE 2-SULFATASE"/>
    <property type="match status" value="1"/>
</dbReference>
<evidence type="ECO:0000256" key="2">
    <source>
        <dbReference type="ARBA" id="ARBA00022801"/>
    </source>
</evidence>
<reference evidence="6 8" key="1">
    <citation type="journal article" date="2019" name="Nat. Med.">
        <title>A library of human gut bacterial isolates paired with longitudinal multiomics data enables mechanistic microbiome research.</title>
        <authorList>
            <person name="Poyet M."/>
            <person name="Groussin M."/>
            <person name="Gibbons S.M."/>
            <person name="Avila-Pacheco J."/>
            <person name="Jiang X."/>
            <person name="Kearney S.M."/>
            <person name="Perrotta A.R."/>
            <person name="Berdy B."/>
            <person name="Zhao S."/>
            <person name="Lieberman T.D."/>
            <person name="Swanson P.K."/>
            <person name="Smith M."/>
            <person name="Roesemann S."/>
            <person name="Alexander J.E."/>
            <person name="Rich S.A."/>
            <person name="Livny J."/>
            <person name="Vlamakis H."/>
            <person name="Clish C."/>
            <person name="Bullock K."/>
            <person name="Deik A."/>
            <person name="Scott J."/>
            <person name="Pierce K.A."/>
            <person name="Xavier R.J."/>
            <person name="Alm E.J."/>
        </authorList>
    </citation>
    <scope>NUCLEOTIDE SEQUENCE [LARGE SCALE GENOMIC DNA]</scope>
    <source>
        <strain evidence="6 8">BIOML-A58</strain>
    </source>
</reference>
<dbReference type="AlphaFoldDB" id="A0A7J5Q194"/>
<dbReference type="SUPFAM" id="SSF53649">
    <property type="entry name" value="Alkaline phosphatase-like"/>
    <property type="match status" value="1"/>
</dbReference>
<proteinExistence type="predicted"/>
<feature type="modified residue" description="3-oxoalanine (Ser)" evidence="3">
    <location>
        <position position="81"/>
    </location>
</feature>
<dbReference type="GO" id="GO:0008484">
    <property type="term" value="F:sulfuric ester hydrolase activity"/>
    <property type="evidence" value="ECO:0007669"/>
    <property type="project" value="TreeGrafter"/>
</dbReference>
<comment type="caution">
    <text evidence="6">The sequence shown here is derived from an EMBL/GenBank/DDBJ whole genome shotgun (WGS) entry which is preliminary data.</text>
</comment>
<name>A0A7J5Q194_9BACE</name>
<evidence type="ECO:0000313" key="7">
    <source>
        <dbReference type="EMBL" id="MCA4703592.1"/>
    </source>
</evidence>
<keyword evidence="2 6" id="KW-0378">Hydrolase</keyword>
<comment type="PTM">
    <text evidence="3">The conversion to 3-oxoalanine (also known as C-formylglycine, FGly), of a serine or cysteine residue in prokaryotes and of a cysteine residue in eukaryotes, is critical for catalytic activity.</text>
</comment>
<dbReference type="GO" id="GO:0005737">
    <property type="term" value="C:cytoplasm"/>
    <property type="evidence" value="ECO:0007669"/>
    <property type="project" value="TreeGrafter"/>
</dbReference>
<gene>
    <name evidence="6" type="ORF">GA398_05960</name>
    <name evidence="7" type="ORF">LD004_08180</name>
</gene>